<keyword evidence="2" id="KW-1185">Reference proteome</keyword>
<dbReference type="AlphaFoldDB" id="A0A9E2S4C6"/>
<sequence length="713" mass="81512">MCVAQGQSQQAKSKNAKREKTAFQVSAPWKPDYDVRSDIAIVYGIHDDGGNFAERVKVWKEKGYTVHFMTGIAWGQYQDYFLGKWDGKTHWDEGQVTRKNDTIWHGHYVPYIVPTENYINYMKSLVKQAIDAGVEAVHLEEPEFWARSGYSDSFKEEWQKYYGFAWMPQHESPEATYLSSKLKYHLYYNALKEVFHYVKTYSKSIGRDVKCYVPTHSLINYSLWEIVSPEASLASLPDIDGYIAQVWTGTAREAIYFNGVKKERVFENAFLEYGSMVSMTAPTGRKVFFLTDPIEDRRQTWDDYKRNYQATYTAQLLYPMTADYEVMPWPNRIYLGKFKVENTQSVEGISPAYATQMQVMVNALNDMPLSLNKVSGSHGIGVLLSNSLMFQRFPTHAGYEDPALSNFYGMAMPLLKRGVPVETVHIENTGYKNTLKDIKVLVMSYANMKPLSAEYHQHIADWVKKGGVLLYYAKDTDPFQTVKEWWNTNGNHYKAPSEHLFQTLNIQEVAGQEEYTCGKGKVFIVRKDPKELVLQGNGDEAFIQQIRKAYEQYAHAGKLVFKNNFTLQRGPYIIASTLDENADKQPLQLTGSFIDLFDPGLPVLSSKTVQPNEQAFLYDLSTVKKSKQPQVLATAARIYDETFSNNVYSFVAKSPSNTNNAMHIIMPAKPVSVSIDGVNQSVSPQQWDERTRTLLLKFPNKSEGVRVELKIEN</sequence>
<comment type="caution">
    <text evidence="1">The sequence shown here is derived from an EMBL/GenBank/DDBJ whole genome shotgun (WGS) entry which is preliminary data.</text>
</comment>
<evidence type="ECO:0000313" key="2">
    <source>
        <dbReference type="Proteomes" id="UP000812270"/>
    </source>
</evidence>
<dbReference type="Proteomes" id="UP000812270">
    <property type="component" value="Unassembled WGS sequence"/>
</dbReference>
<protein>
    <submittedName>
        <fullName evidence="1">Uncharacterized protein</fullName>
    </submittedName>
</protein>
<accession>A0A9E2S4C6</accession>
<dbReference type="EMBL" id="JAHSPG010000001">
    <property type="protein sequence ID" value="MBV4355671.1"/>
    <property type="molecule type" value="Genomic_DNA"/>
</dbReference>
<evidence type="ECO:0000313" key="1">
    <source>
        <dbReference type="EMBL" id="MBV4355671.1"/>
    </source>
</evidence>
<name>A0A9E2S4C6_9BACT</name>
<organism evidence="1 2">
    <name type="scientific">Pinibacter aurantiacus</name>
    <dbReference type="NCBI Taxonomy" id="2851599"/>
    <lineage>
        <taxon>Bacteria</taxon>
        <taxon>Pseudomonadati</taxon>
        <taxon>Bacteroidota</taxon>
        <taxon>Chitinophagia</taxon>
        <taxon>Chitinophagales</taxon>
        <taxon>Chitinophagaceae</taxon>
        <taxon>Pinibacter</taxon>
    </lineage>
</organism>
<gene>
    <name evidence="1" type="ORF">KTO63_00835</name>
</gene>
<reference evidence="1" key="1">
    <citation type="submission" date="2021-06" db="EMBL/GenBank/DDBJ databases">
        <authorList>
            <person name="Huq M.A."/>
        </authorList>
    </citation>
    <scope>NUCLEOTIDE SEQUENCE</scope>
    <source>
        <strain evidence="1">MAH-26</strain>
    </source>
</reference>
<proteinExistence type="predicted"/>